<dbReference type="PATRIC" id="fig|380242.3.peg.975"/>
<dbReference type="Gene3D" id="3.90.550.10">
    <property type="entry name" value="Spore Coat Polysaccharide Biosynthesis Protein SpsA, Chain A"/>
    <property type="match status" value="1"/>
</dbReference>
<dbReference type="InterPro" id="IPR050834">
    <property type="entry name" value="Glycosyltransf_2"/>
</dbReference>
<comment type="caution">
    <text evidence="3">The sequence shown here is derived from an EMBL/GenBank/DDBJ whole genome shotgun (WGS) entry which is preliminary data.</text>
</comment>
<dbReference type="EMBL" id="LAQJ01000098">
    <property type="protein sequence ID" value="KKO20502.1"/>
    <property type="molecule type" value="Genomic_DNA"/>
</dbReference>
<sequence length="747" mass="82037">MKVSIIIPAYNAAGTLAETLESVRAQTLSGWEAIVIDDGSTDTTAAIAANFAEKDPRIRIVSQPKGGVSAARNTGIAKARYDWLLFLDADDWLLPLHLEKITHVLIADATLDAVHCGWANIAPDGTHLDAGFCFQLGDLFGEFANRCAFPIHACVVRKSVVESIGGYDSSLITCEDWDLWQRVARTGARFGTIQEVLSLYRTRPGSASRNSFQLLADGILVIERGHAPDARVPNPRPEHANGQPVAEVPAAILEQLCWCAGIFLGVGKDARPLLGAVRNIRDALVYGNARNIADYILISLSIHGGQPLAACYKIWHGIEQRVDEFLLAIEEQSQTFDLANRIGTVLKRLILAPPATPRPLTIGNLHAIRVEVTEPINDIVPSIQVNRLICSIELEGTHIGTIELPVCDGIVPGHVLADAIAADFSWVIFKRYFECTVRPNLSMKRNQLGFSIWRKNLCLVEAIPGNEHTVEQQLYEKVGWTVFLQEVFGCQNLPLDGFYQTKLEIPSIKHGWKSLIKKFCARHMKSHERISKRKVKPLHSVPGNWLMVEIAERLSDVEVSGKELNIVLTVGGVVLNVIIIPVIGNIVHRKELRVAIATTCGLELCRAAVREGLLGRPITDKPLSLQKRLEAKSLVMQRHGDSSLLKGDTDIVFVPGSARALDNFLSFDNRSLILGRHACGRIGTSASRRAMLPAATTPELIDASRVAGEPVIQIPAPGEQQGMWPMFQNLSGSHLLITGHLFQNQEF</sequence>
<dbReference type="InterPro" id="IPR029044">
    <property type="entry name" value="Nucleotide-diphossugar_trans"/>
</dbReference>
<dbReference type="InterPro" id="IPR001173">
    <property type="entry name" value="Glyco_trans_2-like"/>
</dbReference>
<proteinExistence type="predicted"/>
<protein>
    <submittedName>
        <fullName evidence="3">Glycosyltransferase</fullName>
    </submittedName>
</protein>
<dbReference type="PANTHER" id="PTHR43685">
    <property type="entry name" value="GLYCOSYLTRANSFERASE"/>
    <property type="match status" value="1"/>
</dbReference>
<accession>A0A0M2UXA0</accession>
<dbReference type="Proteomes" id="UP000034954">
    <property type="component" value="Unassembled WGS sequence"/>
</dbReference>
<gene>
    <name evidence="3" type="ORF">BROFUL_00769</name>
</gene>
<keyword evidence="1" id="KW-0472">Membrane</keyword>
<evidence type="ECO:0000256" key="1">
    <source>
        <dbReference type="SAM" id="Phobius"/>
    </source>
</evidence>
<organism evidence="3 4">
    <name type="scientific">Candidatus Brocadia fulgida</name>
    <dbReference type="NCBI Taxonomy" id="380242"/>
    <lineage>
        <taxon>Bacteria</taxon>
        <taxon>Pseudomonadati</taxon>
        <taxon>Planctomycetota</taxon>
        <taxon>Candidatus Brocadiia</taxon>
        <taxon>Candidatus Brocadiales</taxon>
        <taxon>Candidatus Brocadiaceae</taxon>
        <taxon>Candidatus Brocadia</taxon>
    </lineage>
</organism>
<evidence type="ECO:0000313" key="3">
    <source>
        <dbReference type="EMBL" id="KKO20502.1"/>
    </source>
</evidence>
<dbReference type="GO" id="GO:0016740">
    <property type="term" value="F:transferase activity"/>
    <property type="evidence" value="ECO:0007669"/>
    <property type="project" value="UniProtKB-KW"/>
</dbReference>
<evidence type="ECO:0000313" key="4">
    <source>
        <dbReference type="Proteomes" id="UP000034954"/>
    </source>
</evidence>
<dbReference type="Pfam" id="PF00535">
    <property type="entry name" value="Glycos_transf_2"/>
    <property type="match status" value="1"/>
</dbReference>
<dbReference type="AlphaFoldDB" id="A0A0M2UXA0"/>
<evidence type="ECO:0000259" key="2">
    <source>
        <dbReference type="Pfam" id="PF00535"/>
    </source>
</evidence>
<keyword evidence="4" id="KW-1185">Reference proteome</keyword>
<feature type="domain" description="Glycosyltransferase 2-like" evidence="2">
    <location>
        <begin position="4"/>
        <end position="108"/>
    </location>
</feature>
<name>A0A0M2UXA0_9BACT</name>
<reference evidence="3 4" key="1">
    <citation type="journal article" date="2013" name="BMC Microbiol.">
        <title>Identification of the type II cytochrome c maturation pathway in anammox bacteria by comparative genomics.</title>
        <authorList>
            <person name="Ferousi C."/>
            <person name="Speth D.R."/>
            <person name="Reimann J."/>
            <person name="Op den Camp H.J."/>
            <person name="Allen J.W."/>
            <person name="Keltjens J.T."/>
            <person name="Jetten M.S."/>
        </authorList>
    </citation>
    <scope>NUCLEOTIDE SEQUENCE [LARGE SCALE GENOMIC DNA]</scope>
    <source>
        <strain evidence="3">RU1</strain>
    </source>
</reference>
<keyword evidence="1" id="KW-1133">Transmembrane helix</keyword>
<dbReference type="SUPFAM" id="SSF53448">
    <property type="entry name" value="Nucleotide-diphospho-sugar transferases"/>
    <property type="match status" value="1"/>
</dbReference>
<feature type="transmembrane region" description="Helical" evidence="1">
    <location>
        <begin position="566"/>
        <end position="587"/>
    </location>
</feature>
<keyword evidence="1" id="KW-0812">Transmembrane</keyword>
<dbReference type="PANTHER" id="PTHR43685:SF2">
    <property type="entry name" value="GLYCOSYLTRANSFERASE 2-LIKE DOMAIN-CONTAINING PROTEIN"/>
    <property type="match status" value="1"/>
</dbReference>